<gene>
    <name evidence="2" type="ORF">DY000_02062912</name>
</gene>
<protein>
    <submittedName>
        <fullName evidence="2">Uncharacterized protein</fullName>
    </submittedName>
</protein>
<name>A0ABQ7B0T2_BRACR</name>
<organism evidence="2 3">
    <name type="scientific">Brassica cretica</name>
    <name type="common">Mustard</name>
    <dbReference type="NCBI Taxonomy" id="69181"/>
    <lineage>
        <taxon>Eukaryota</taxon>
        <taxon>Viridiplantae</taxon>
        <taxon>Streptophyta</taxon>
        <taxon>Embryophyta</taxon>
        <taxon>Tracheophyta</taxon>
        <taxon>Spermatophyta</taxon>
        <taxon>Magnoliopsida</taxon>
        <taxon>eudicotyledons</taxon>
        <taxon>Gunneridae</taxon>
        <taxon>Pentapetalae</taxon>
        <taxon>rosids</taxon>
        <taxon>malvids</taxon>
        <taxon>Brassicales</taxon>
        <taxon>Brassicaceae</taxon>
        <taxon>Brassiceae</taxon>
        <taxon>Brassica</taxon>
    </lineage>
</organism>
<reference evidence="2 3" key="1">
    <citation type="journal article" date="2020" name="BMC Genomics">
        <title>Intraspecific diversification of the crop wild relative Brassica cretica Lam. using demographic model selection.</title>
        <authorList>
            <person name="Kioukis A."/>
            <person name="Michalopoulou V.A."/>
            <person name="Briers L."/>
            <person name="Pirintsos S."/>
            <person name="Studholme D.J."/>
            <person name="Pavlidis P."/>
            <person name="Sarris P.F."/>
        </authorList>
    </citation>
    <scope>NUCLEOTIDE SEQUENCE [LARGE SCALE GENOMIC DNA]</scope>
    <source>
        <strain evidence="3">cv. PFS-1207/04</strain>
    </source>
</reference>
<accession>A0ABQ7B0T2</accession>
<keyword evidence="3" id="KW-1185">Reference proteome</keyword>
<sequence length="55" mass="6492">MALKRHWVNEQEDNNRRSSVDTPWTPFTSSSKLPSTVRSAWKVEEFIIIKKLLHP</sequence>
<feature type="compositionally biased region" description="Basic and acidic residues" evidence="1">
    <location>
        <begin position="7"/>
        <end position="19"/>
    </location>
</feature>
<evidence type="ECO:0000313" key="3">
    <source>
        <dbReference type="Proteomes" id="UP000266723"/>
    </source>
</evidence>
<feature type="compositionally biased region" description="Polar residues" evidence="1">
    <location>
        <begin position="20"/>
        <end position="32"/>
    </location>
</feature>
<evidence type="ECO:0000313" key="2">
    <source>
        <dbReference type="EMBL" id="KAF3519858.1"/>
    </source>
</evidence>
<comment type="caution">
    <text evidence="2">The sequence shown here is derived from an EMBL/GenBank/DDBJ whole genome shotgun (WGS) entry which is preliminary data.</text>
</comment>
<proteinExistence type="predicted"/>
<dbReference type="EMBL" id="QGKV02001556">
    <property type="protein sequence ID" value="KAF3519858.1"/>
    <property type="molecule type" value="Genomic_DNA"/>
</dbReference>
<feature type="region of interest" description="Disordered" evidence="1">
    <location>
        <begin position="1"/>
        <end position="32"/>
    </location>
</feature>
<dbReference type="Proteomes" id="UP000266723">
    <property type="component" value="Unassembled WGS sequence"/>
</dbReference>
<evidence type="ECO:0000256" key="1">
    <source>
        <dbReference type="SAM" id="MobiDB-lite"/>
    </source>
</evidence>